<evidence type="ECO:0000259" key="4">
    <source>
        <dbReference type="PROSITE" id="PS50994"/>
    </source>
</evidence>
<keyword evidence="1" id="KW-0863">Zinc-finger</keyword>
<proteinExistence type="predicted"/>
<dbReference type="OMA" id="FLECICP"/>
<feature type="compositionally biased region" description="Basic and acidic residues" evidence="2">
    <location>
        <begin position="1061"/>
        <end position="1070"/>
    </location>
</feature>
<protein>
    <recommendedName>
        <fullName evidence="7">C3H1-type domain-containing protein</fullName>
    </recommendedName>
</protein>
<dbReference type="InterPro" id="IPR043502">
    <property type="entry name" value="DNA/RNA_pol_sf"/>
</dbReference>
<dbReference type="InterPro" id="IPR001584">
    <property type="entry name" value="Integrase_cat-core"/>
</dbReference>
<dbReference type="PROSITE" id="PS50103">
    <property type="entry name" value="ZF_C3H1"/>
    <property type="match status" value="1"/>
</dbReference>
<dbReference type="SUPFAM" id="SSF53098">
    <property type="entry name" value="Ribonuclease H-like"/>
    <property type="match status" value="1"/>
</dbReference>
<evidence type="ECO:0000259" key="3">
    <source>
        <dbReference type="PROSITE" id="PS50103"/>
    </source>
</evidence>
<feature type="compositionally biased region" description="Polar residues" evidence="2">
    <location>
        <begin position="343"/>
        <end position="357"/>
    </location>
</feature>
<dbReference type="SUPFAM" id="SSF56672">
    <property type="entry name" value="DNA/RNA polymerases"/>
    <property type="match status" value="1"/>
</dbReference>
<feature type="region of interest" description="Disordered" evidence="2">
    <location>
        <begin position="1050"/>
        <end position="1085"/>
    </location>
</feature>
<reference evidence="5 6" key="1">
    <citation type="submission" date="2008-07" db="EMBL/GenBank/DDBJ databases">
        <authorList>
            <person name="El-Sayed N."/>
            <person name="Caler E."/>
            <person name="Inman J."/>
            <person name="Amedeo P."/>
            <person name="Hass B."/>
            <person name="Wortman J."/>
        </authorList>
    </citation>
    <scope>NUCLEOTIDE SEQUENCE [LARGE SCALE GENOMIC DNA]</scope>
    <source>
        <strain evidence="6">ATCC 50983 / TXsc</strain>
    </source>
</reference>
<evidence type="ECO:0008006" key="7">
    <source>
        <dbReference type="Google" id="ProtNLM"/>
    </source>
</evidence>
<dbReference type="EMBL" id="GG678592">
    <property type="protein sequence ID" value="EER09084.1"/>
    <property type="molecule type" value="Genomic_DNA"/>
</dbReference>
<dbReference type="RefSeq" id="XP_002777268.1">
    <property type="nucleotide sequence ID" value="XM_002777222.1"/>
</dbReference>
<dbReference type="GO" id="GO:0008270">
    <property type="term" value="F:zinc ion binding"/>
    <property type="evidence" value="ECO:0007669"/>
    <property type="project" value="UniProtKB-KW"/>
</dbReference>
<organism evidence="6">
    <name type="scientific">Perkinsus marinus (strain ATCC 50983 / TXsc)</name>
    <dbReference type="NCBI Taxonomy" id="423536"/>
    <lineage>
        <taxon>Eukaryota</taxon>
        <taxon>Sar</taxon>
        <taxon>Alveolata</taxon>
        <taxon>Perkinsozoa</taxon>
        <taxon>Perkinsea</taxon>
        <taxon>Perkinsida</taxon>
        <taxon>Perkinsidae</taxon>
        <taxon>Perkinsus</taxon>
    </lineage>
</organism>
<dbReference type="Proteomes" id="UP000007800">
    <property type="component" value="Unassembled WGS sequence"/>
</dbReference>
<keyword evidence="1" id="KW-0479">Metal-binding</keyword>
<dbReference type="PANTHER" id="PTHR33050:SF7">
    <property type="entry name" value="RIBONUCLEASE H"/>
    <property type="match status" value="1"/>
</dbReference>
<accession>C5L2J0</accession>
<dbReference type="PROSITE" id="PS50994">
    <property type="entry name" value="INTEGRASE"/>
    <property type="match status" value="1"/>
</dbReference>
<evidence type="ECO:0000313" key="6">
    <source>
        <dbReference type="Proteomes" id="UP000007800"/>
    </source>
</evidence>
<dbReference type="InterPro" id="IPR012337">
    <property type="entry name" value="RNaseH-like_sf"/>
</dbReference>
<dbReference type="Gene3D" id="3.30.420.10">
    <property type="entry name" value="Ribonuclease H-like superfamily/Ribonuclease H"/>
    <property type="match status" value="1"/>
</dbReference>
<dbReference type="PANTHER" id="PTHR33050">
    <property type="entry name" value="REVERSE TRANSCRIPTASE DOMAIN-CONTAINING PROTEIN"/>
    <property type="match status" value="1"/>
</dbReference>
<dbReference type="GeneID" id="9065170"/>
<keyword evidence="6" id="KW-1185">Reference proteome</keyword>
<evidence type="ECO:0000256" key="2">
    <source>
        <dbReference type="SAM" id="MobiDB-lite"/>
    </source>
</evidence>
<feature type="region of interest" description="Disordered" evidence="2">
    <location>
        <begin position="343"/>
        <end position="364"/>
    </location>
</feature>
<dbReference type="GO" id="GO:0003676">
    <property type="term" value="F:nucleic acid binding"/>
    <property type="evidence" value="ECO:0007669"/>
    <property type="project" value="InterPro"/>
</dbReference>
<sequence length="1464" mass="164623">MAIPSVVESTSAGVTTNMVENPLAELLEVLGIAEPSLLLWLSAAELETAMEGQPLSKKVYLRRTFFTYIDAEGPNSQAASLSRRPANTVHPQQVTTSAATVQVYPQGVPQAPLMQGQQHPCNNDITNVAYWCDLSHNYDKEKALDTTKAINAVSHIKCPDNKQYKGNSDNRSINYFLSLVRCEAKQTALGPRLSYIYLSNCLSQSVKRNLQIHLETTMDPTLYLNDYVLTLSQALGYLQHKYSLSNSHAEVMRYFSDVKMDNGDINIYDYLDRIESAVAMCASVGLHLQPSQINLHYREGLHPTLRKTADENYAAIDDVQQLTQALRSHIRCNPKLYISNANSNKAPPVSTATSTKAPNPKLPRVEDPETLKLCREQGICLAWTARRQCRYADNCKYKHSDVARLLQHQKDDYHLPPGSDMVLRSTFCADNNFFIVADTGCTRSIISWRLATALLQHYPGGQLIPYDSIEGHHIAALKGKASKQNSDDAISYDVDSLGDTPPTFPKPPESYQLLETIYNNEWCTIGILSNKDGNKEYFVDYSDQLLRLALDNQPKPVPSTHYFLIKASTDERQQAEQRIDALINGGKLQPTGIGDINSYTTNWYPRTGRKRVRPIQPTIRTNDLLKKASKKFPIKDCQSKIPRIINKYRSSATAHSMDIKDTYRSIKLGSNVQLLSQINYKGKNWTYTYMSDGNSTNPQVLEIIIAHAIGELERLGTCPGLLVSYMDDFLYLGGQPEDIEKVKAHFASYGMYLTTEDLNGPDANGLLVLGHELCDNGNSLLLPTYKYKDAVDFDISCTVSYKKALSLLNILWQAWDLLPWHILIIKNCLTALVSRLRAVNDHKWTDDVDDKAMDLLRRWQQLLKANPPTPTHRYIHPDAPIHVWFDSSELLGAMVAIQDNQVVFKKQWKWSTQERALHINVKELTTAYNALSTLVSFELDTNKKFSKIILYGDNRTANAALASGKVSTSGKQSTLLQRTIDLIHYLMGRRQFEIHYVASAENPADAGTRCDLYSDLVEYRDSIDGVSLEALSDDDTSDMNTVHVARIIRKRGDEDEDTNEIGDKRPRLEPPLRVPTNPLPPLQRPPYFDIVQLPSNMLATYRSLPLSEDGRRQLADGDFLYKCAEFCHSLKHTGASEITAILKCYFDPKSTTIDFDEAAKKASRSCITCALVKTDPGDRQPKNPTSNDIVIPDRPFQVASLDVLGPYVTTTTTNGSTGKFYSINLVCQLTNLLLCYPTISAPTAIDIQRAANLPHRLYHYPLQRILTDNASIIKSASKSMPSVQFDYVPVSASWLNGHVEARHRLLNQRLRRSFLTTAFVDEKTWFEAVSRAAYEINSSSNLLARGLSPLDMVIDGSGISPFDTSERCKLPDDKWTIWRKYKHDCRERTLKAMANKTATGPPLQVGDSVLVHTTEPHPKASTPWIPTRRVIVEIEGNRALLDDGVWRSTDKLKKLNDEVVRFRV</sequence>
<feature type="domain" description="Integrase catalytic" evidence="4">
    <location>
        <begin position="1191"/>
        <end position="1357"/>
    </location>
</feature>
<dbReference type="InParanoid" id="C5L2J0"/>
<feature type="zinc finger region" description="C3H1-type" evidence="1">
    <location>
        <begin position="375"/>
        <end position="402"/>
    </location>
</feature>
<dbReference type="GO" id="GO:0015074">
    <property type="term" value="P:DNA integration"/>
    <property type="evidence" value="ECO:0007669"/>
    <property type="project" value="InterPro"/>
</dbReference>
<feature type="domain" description="C3H1-type" evidence="3">
    <location>
        <begin position="375"/>
        <end position="402"/>
    </location>
</feature>
<gene>
    <name evidence="5" type="ORF">Pmar_PMAR021734</name>
</gene>
<evidence type="ECO:0000256" key="1">
    <source>
        <dbReference type="PROSITE-ProRule" id="PRU00723"/>
    </source>
</evidence>
<dbReference type="InterPro" id="IPR052055">
    <property type="entry name" value="Hepadnavirus_pol/RT"/>
</dbReference>
<dbReference type="InterPro" id="IPR036397">
    <property type="entry name" value="RNaseH_sf"/>
</dbReference>
<evidence type="ECO:0000313" key="5">
    <source>
        <dbReference type="EMBL" id="EER09084.1"/>
    </source>
</evidence>
<keyword evidence="1" id="KW-0862">Zinc</keyword>
<dbReference type="OrthoDB" id="456329at2759"/>
<name>C5L2J0_PERM5</name>
<dbReference type="InterPro" id="IPR000571">
    <property type="entry name" value="Znf_CCCH"/>
</dbReference>